<evidence type="ECO:0000313" key="3">
    <source>
        <dbReference type="Proteomes" id="UP000594468"/>
    </source>
</evidence>
<gene>
    <name evidence="2" type="ORF">G4Y79_02820</name>
</gene>
<feature type="domain" description="Phosphoribosyltransferase" evidence="1">
    <location>
        <begin position="8"/>
        <end position="188"/>
    </location>
</feature>
<dbReference type="Gene3D" id="3.30.1310.20">
    <property type="entry name" value="PRTase-like"/>
    <property type="match status" value="1"/>
</dbReference>
<keyword evidence="2" id="KW-0808">Transferase</keyword>
<dbReference type="Pfam" id="PF00156">
    <property type="entry name" value="Pribosyltran"/>
    <property type="match status" value="1"/>
</dbReference>
<dbReference type="RefSeq" id="WP_195171395.1">
    <property type="nucleotide sequence ID" value="NZ_CP062983.1"/>
</dbReference>
<dbReference type="SUPFAM" id="SSF53271">
    <property type="entry name" value="PRTase-like"/>
    <property type="match status" value="1"/>
</dbReference>
<accession>A0A7S8EAD6</accession>
<dbReference type="InterPro" id="IPR000836">
    <property type="entry name" value="PRTase_dom"/>
</dbReference>
<protein>
    <submittedName>
        <fullName evidence="2">Phosphoribosyltransferase</fullName>
    </submittedName>
</protein>
<dbReference type="AlphaFoldDB" id="A0A7S8EAD6"/>
<sequence>MRFQNRSEAGKFLAEKLVAYRDEPNVLILALPRGGVPVAVEVANVLHAPMDLFLVRKLGVPGRDELAMGAVATGGIRVLNSSVIKNLEVTQAQIEAVTAREKEELARREQAYRDDQPPPRIQDRTIILIDDGLATGATMRAAVQALRQQQPSRLVVGVPVASPQTCAELQELVDEIVCAITPDQFNAIGTWYEDFSQLTDDDVRDLMIDGEQI</sequence>
<dbReference type="CDD" id="cd06223">
    <property type="entry name" value="PRTases_typeI"/>
    <property type="match status" value="1"/>
</dbReference>
<keyword evidence="3" id="KW-1185">Reference proteome</keyword>
<reference evidence="2 3" key="1">
    <citation type="submission" date="2020-02" db="EMBL/GenBank/DDBJ databases">
        <authorList>
            <person name="Zheng R.K."/>
            <person name="Sun C.M."/>
        </authorList>
    </citation>
    <scope>NUCLEOTIDE SEQUENCE [LARGE SCALE GENOMIC DNA]</scope>
    <source>
        <strain evidence="3">rifampicinis</strain>
    </source>
</reference>
<dbReference type="InterPro" id="IPR029057">
    <property type="entry name" value="PRTase-like"/>
</dbReference>
<dbReference type="EMBL" id="CP062983">
    <property type="protein sequence ID" value="QPC83328.1"/>
    <property type="molecule type" value="Genomic_DNA"/>
</dbReference>
<evidence type="ECO:0000259" key="1">
    <source>
        <dbReference type="Pfam" id="PF00156"/>
    </source>
</evidence>
<evidence type="ECO:0000313" key="2">
    <source>
        <dbReference type="EMBL" id="QPC83328.1"/>
    </source>
</evidence>
<dbReference type="GO" id="GO:0016757">
    <property type="term" value="F:glycosyltransferase activity"/>
    <property type="evidence" value="ECO:0007669"/>
    <property type="project" value="UniProtKB-KW"/>
</dbReference>
<dbReference type="KEGG" id="pmet:G4Y79_02820"/>
<organism evidence="2 3">
    <name type="scientific">Phototrophicus methaneseepsis</name>
    <dbReference type="NCBI Taxonomy" id="2710758"/>
    <lineage>
        <taxon>Bacteria</taxon>
        <taxon>Bacillati</taxon>
        <taxon>Chloroflexota</taxon>
        <taxon>Candidatus Thermofontia</taxon>
        <taxon>Phototrophicales</taxon>
        <taxon>Phototrophicaceae</taxon>
        <taxon>Phototrophicus</taxon>
    </lineage>
</organism>
<proteinExistence type="predicted"/>
<name>A0A7S8EAD6_9CHLR</name>
<dbReference type="Proteomes" id="UP000594468">
    <property type="component" value="Chromosome"/>
</dbReference>
<dbReference type="Gene3D" id="3.40.50.2020">
    <property type="match status" value="1"/>
</dbReference>
<keyword evidence="2" id="KW-0328">Glycosyltransferase</keyword>